<dbReference type="EMBL" id="QURN01000002">
    <property type="protein sequence ID" value="RFC69061.1"/>
    <property type="molecule type" value="Genomic_DNA"/>
</dbReference>
<gene>
    <name evidence="6" type="ORF">DY251_02885</name>
</gene>
<keyword evidence="7" id="KW-1185">Reference proteome</keyword>
<keyword evidence="2" id="KW-0479">Metal-binding</keyword>
<dbReference type="Gene3D" id="3.90.79.10">
    <property type="entry name" value="Nucleoside Triphosphate Pyrophosphohydrolase"/>
    <property type="match status" value="1"/>
</dbReference>
<evidence type="ECO:0000259" key="5">
    <source>
        <dbReference type="PROSITE" id="PS51462"/>
    </source>
</evidence>
<dbReference type="Proteomes" id="UP000262379">
    <property type="component" value="Unassembled WGS sequence"/>
</dbReference>
<dbReference type="RefSeq" id="WP_116622360.1">
    <property type="nucleotide sequence ID" value="NZ_QURN01000002.1"/>
</dbReference>
<evidence type="ECO:0000256" key="1">
    <source>
        <dbReference type="ARBA" id="ARBA00001946"/>
    </source>
</evidence>
<dbReference type="Pfam" id="PF00293">
    <property type="entry name" value="NUDIX"/>
    <property type="match status" value="1"/>
</dbReference>
<comment type="caution">
    <text evidence="6">The sequence shown here is derived from an EMBL/GenBank/DDBJ whole genome shotgun (WGS) entry which is preliminary data.</text>
</comment>
<dbReference type="PROSITE" id="PS51462">
    <property type="entry name" value="NUDIX"/>
    <property type="match status" value="1"/>
</dbReference>
<name>A0A371XIM4_9HYPH</name>
<dbReference type="PANTHER" id="PTHR12629:SF0">
    <property type="entry name" value="DIPHOSPHOINOSITOL-POLYPHOSPHATE DIPHOSPHATASE"/>
    <property type="match status" value="1"/>
</dbReference>
<dbReference type="GO" id="GO:0016462">
    <property type="term" value="F:pyrophosphatase activity"/>
    <property type="evidence" value="ECO:0007669"/>
    <property type="project" value="InterPro"/>
</dbReference>
<proteinExistence type="predicted"/>
<keyword evidence="3" id="KW-0378">Hydrolase</keyword>
<evidence type="ECO:0000256" key="3">
    <source>
        <dbReference type="ARBA" id="ARBA00022801"/>
    </source>
</evidence>
<reference evidence="7" key="1">
    <citation type="submission" date="2018-08" db="EMBL/GenBank/DDBJ databases">
        <authorList>
            <person name="Im W.T."/>
        </authorList>
    </citation>
    <scope>NUCLEOTIDE SEQUENCE [LARGE SCALE GENOMIC DNA]</scope>
    <source>
        <strain evidence="7">LA-28</strain>
    </source>
</reference>
<dbReference type="InterPro" id="IPR000086">
    <property type="entry name" value="NUDIX_hydrolase_dom"/>
</dbReference>
<organism evidence="6 7">
    <name type="scientific">Mesorhizobium denitrificans</name>
    <dbReference type="NCBI Taxonomy" id="2294114"/>
    <lineage>
        <taxon>Bacteria</taxon>
        <taxon>Pseudomonadati</taxon>
        <taxon>Pseudomonadota</taxon>
        <taxon>Alphaproteobacteria</taxon>
        <taxon>Hyphomicrobiales</taxon>
        <taxon>Phyllobacteriaceae</taxon>
        <taxon>Mesorhizobium</taxon>
    </lineage>
</organism>
<dbReference type="SUPFAM" id="SSF55811">
    <property type="entry name" value="Nudix"/>
    <property type="match status" value="1"/>
</dbReference>
<dbReference type="InterPro" id="IPR047198">
    <property type="entry name" value="DDP-like_NUDIX"/>
</dbReference>
<comment type="cofactor">
    <cofactor evidence="1">
        <name>Mg(2+)</name>
        <dbReference type="ChEBI" id="CHEBI:18420"/>
    </cofactor>
</comment>
<dbReference type="GO" id="GO:0005737">
    <property type="term" value="C:cytoplasm"/>
    <property type="evidence" value="ECO:0007669"/>
    <property type="project" value="TreeGrafter"/>
</dbReference>
<evidence type="ECO:0000256" key="2">
    <source>
        <dbReference type="ARBA" id="ARBA00022723"/>
    </source>
</evidence>
<dbReference type="CDD" id="cd04666">
    <property type="entry name" value="NUDIX_DIPP2_like_Nudt4"/>
    <property type="match status" value="1"/>
</dbReference>
<evidence type="ECO:0000256" key="4">
    <source>
        <dbReference type="ARBA" id="ARBA00022842"/>
    </source>
</evidence>
<evidence type="ECO:0000313" key="7">
    <source>
        <dbReference type="Proteomes" id="UP000262379"/>
    </source>
</evidence>
<protein>
    <submittedName>
        <fullName evidence="6">NUDIX domain-containing protein</fullName>
    </submittedName>
</protein>
<dbReference type="AlphaFoldDB" id="A0A371XIM4"/>
<accession>A0A371XIM4</accession>
<sequence>MKQKKAKALIERGKDIRQVAALPFRISDDGELKVLLITSRGTRRFVIPKGWQMDGLKDWDAAALEAREEAGIKGEVQKKPIGEYQYWKRLKTAFVPINVVVYPLEVTGSMPRWREAKQRRRGWVDWEQAKVLVDEPELISLIDEFATSVKK</sequence>
<dbReference type="InterPro" id="IPR015797">
    <property type="entry name" value="NUDIX_hydrolase-like_dom_sf"/>
</dbReference>
<keyword evidence="4" id="KW-0460">Magnesium</keyword>
<dbReference type="GO" id="GO:0046872">
    <property type="term" value="F:metal ion binding"/>
    <property type="evidence" value="ECO:0007669"/>
    <property type="project" value="UniProtKB-KW"/>
</dbReference>
<evidence type="ECO:0000313" key="6">
    <source>
        <dbReference type="EMBL" id="RFC69061.1"/>
    </source>
</evidence>
<feature type="domain" description="Nudix hydrolase" evidence="5">
    <location>
        <begin position="14"/>
        <end position="146"/>
    </location>
</feature>
<dbReference type="PANTHER" id="PTHR12629">
    <property type="entry name" value="DIPHOSPHOINOSITOL POLYPHOSPHATE PHOSPHOHYDROLASE"/>
    <property type="match status" value="1"/>
</dbReference>